<evidence type="ECO:0000256" key="5">
    <source>
        <dbReference type="ARBA" id="ARBA00022771"/>
    </source>
</evidence>
<dbReference type="HAMAP" id="MF_03181">
    <property type="entry name" value="PAN3"/>
    <property type="match status" value="1"/>
</dbReference>
<protein>
    <recommendedName>
        <fullName evidence="8">PAN2-PAN3 deadenylation complex subunit PAN3</fullName>
    </recommendedName>
    <alternativeName>
        <fullName evidence="8">PAB1P-dependent poly(A)-specific ribonuclease</fullName>
    </alternativeName>
    <alternativeName>
        <fullName evidence="8">Poly(A)-nuclease deadenylation complex subunit 3</fullName>
        <shortName evidence="8">PAN deadenylation complex subunit 3</shortName>
    </alternativeName>
</protein>
<dbReference type="GO" id="GO:0008143">
    <property type="term" value="F:poly(A) binding"/>
    <property type="evidence" value="ECO:0007669"/>
    <property type="project" value="TreeGrafter"/>
</dbReference>
<feature type="region of interest" description="Knob domain" evidence="8">
    <location>
        <begin position="786"/>
        <end position="890"/>
    </location>
</feature>
<dbReference type="PANTHER" id="PTHR12272">
    <property type="entry name" value="DEADENYLATION COMPLEX SUBUNIT PAN3"/>
    <property type="match status" value="1"/>
</dbReference>
<evidence type="ECO:0000256" key="9">
    <source>
        <dbReference type="SAM" id="MobiDB-lite"/>
    </source>
</evidence>
<gene>
    <name evidence="8" type="primary">PAN3</name>
    <name evidence="11" type="ORF">JX265_008213</name>
</gene>
<comment type="caution">
    <text evidence="8">Lacks conserved residue(s) required for the propagation of feature annotation.</text>
</comment>
<keyword evidence="5" id="KW-0479">Metal-binding</keyword>
<comment type="caution">
    <text evidence="11">The sequence shown here is derived from an EMBL/GenBank/DDBJ whole genome shotgun (WGS) entry which is preliminary data.</text>
</comment>
<dbReference type="InterPro" id="IPR041332">
    <property type="entry name" value="Pan3_CK"/>
</dbReference>
<dbReference type="Gene3D" id="1.10.510.10">
    <property type="entry name" value="Transferase(Phosphotransferase) domain 1"/>
    <property type="match status" value="1"/>
</dbReference>
<feature type="compositionally biased region" description="Polar residues" evidence="9">
    <location>
        <begin position="207"/>
        <end position="238"/>
    </location>
</feature>
<dbReference type="GO" id="GO:0000932">
    <property type="term" value="C:P-body"/>
    <property type="evidence" value="ECO:0007669"/>
    <property type="project" value="TreeGrafter"/>
</dbReference>
<evidence type="ECO:0000313" key="12">
    <source>
        <dbReference type="Proteomes" id="UP000829685"/>
    </source>
</evidence>
<evidence type="ECO:0000256" key="1">
    <source>
        <dbReference type="ARBA" id="ARBA00004496"/>
    </source>
</evidence>
<dbReference type="PANTHER" id="PTHR12272:SF11">
    <property type="entry name" value="PAN2-PAN3 DEADENYLATION COMPLEX SUBUNIT PAN3"/>
    <property type="match status" value="1"/>
</dbReference>
<comment type="subcellular location">
    <subcellularLocation>
        <location evidence="1 8">Cytoplasm</location>
    </subcellularLocation>
</comment>
<feature type="domain" description="Pan3 C-terminal knob" evidence="10">
    <location>
        <begin position="738"/>
        <end position="875"/>
    </location>
</feature>
<sequence>MGSHRLPSAKNKSSVRPTKSLAVFDFQRSLNARQLKDFGERQHTGPPQSALACCELASLVVNLRLLVFLGNEIESGDARRLEAMVWNPPTSSPANGMDSRQHLELGRSGIPPHQGLDTNGDPARPVGSWAQRLQMTRVLGTVTKSEDQEQITDRISQDECPRAASGSPRLDLTSSEEFPSLTALTKADTLPRSFKKAAAGYRALSRSEITSPTPTWPGQQQHLPSSSVESYDRTTSSAPPCGENVGEQLLTIPVESTAPLPIRGRPVPKMSPVPFRLSRNPVLDRRVALPITTPASLQFTKKSFNVDSPSFTPAQLQSGSKKHTFSSQTANAAVFTPKGSTNSATPALAQDSESSFVTAAGVRDFTPQAQNYDLNTTSATNGVASDSSAGIYDAFTMATMGQALPTTQYNPYAEDHTSMAGVATPFYQAQGAYAAAIQPLQYHLYAPVGPHKADMHHPYQKQAYDFFLPNDIREDLQKKSAATRQVLPNSQLPDVSQYHSLVPLDTAKSSHTSIFGSSVCWVYKATSKKNGNVYCLRRLQGARVASKNSTNEPLAKWKRISNGNIVTVHEVFTSRDFNDTSLIFIHNYHPNSKTLAEHHISQRRFGQQQPPIQENVLWSYISQLCNALRTVHGEGLAARCIHPTKVIMTEKNRIRLSACMILDVLEYETSRPIAELQQEDLVDLGKLILILGLGTMTISPVQSALEQFQRTMYSPELKELVFWLVTPPYPEQPIQKTITELTPRITHHILDSFDSSLQAYDGINSNLHQELENGRIARLMLKLGVINERPDFDNELNWSETGERYSLKLFRDYVFHQVDSNGNPVLDLGHMLSCLNKLDAGIDEKVYLTSRDHQTSFIISYKELKKQVNNAFNELQKAGQTKSATSRAGY</sequence>
<organism evidence="11 12">
    <name type="scientific">Neoarthrinium moseri</name>
    <dbReference type="NCBI Taxonomy" id="1658444"/>
    <lineage>
        <taxon>Eukaryota</taxon>
        <taxon>Fungi</taxon>
        <taxon>Dikarya</taxon>
        <taxon>Ascomycota</taxon>
        <taxon>Pezizomycotina</taxon>
        <taxon>Sordariomycetes</taxon>
        <taxon>Xylariomycetidae</taxon>
        <taxon>Amphisphaeriales</taxon>
        <taxon>Apiosporaceae</taxon>
        <taxon>Neoarthrinium</taxon>
    </lineage>
</organism>
<keyword evidence="7 8" id="KW-0175">Coiled coil</keyword>
<keyword evidence="6 8" id="KW-0067">ATP-binding</keyword>
<feature type="region of interest" description="Disordered" evidence="9">
    <location>
        <begin position="143"/>
        <end position="176"/>
    </location>
</feature>
<comment type="similarity">
    <text evidence="8">Belongs to the protein kinase superfamily. PAN3 family.</text>
</comment>
<dbReference type="EMBL" id="JAFIMR010000022">
    <property type="protein sequence ID" value="KAI1865166.1"/>
    <property type="molecule type" value="Genomic_DNA"/>
</dbReference>
<dbReference type="GO" id="GO:0005524">
    <property type="term" value="F:ATP binding"/>
    <property type="evidence" value="ECO:0007669"/>
    <property type="project" value="UniProtKB-UniRule"/>
</dbReference>
<dbReference type="AlphaFoldDB" id="A0A9P9WIN6"/>
<evidence type="ECO:0000256" key="6">
    <source>
        <dbReference type="ARBA" id="ARBA00022840"/>
    </source>
</evidence>
<keyword evidence="5" id="KW-0862">Zinc</keyword>
<dbReference type="Gene3D" id="1.20.5.5160">
    <property type="match status" value="1"/>
</dbReference>
<proteinExistence type="inferred from homology"/>
<dbReference type="Gene3D" id="1.10.287.3700">
    <property type="match status" value="1"/>
</dbReference>
<dbReference type="FunFam" id="1.10.287.3700:FF:000001">
    <property type="entry name" value="PAN2-PAN3 deadenylation complex subunit PAN3"/>
    <property type="match status" value="1"/>
</dbReference>
<dbReference type="Pfam" id="PF18101">
    <property type="entry name" value="Pan3_CK"/>
    <property type="match status" value="1"/>
</dbReference>
<dbReference type="GO" id="GO:0031251">
    <property type="term" value="C:PAN complex"/>
    <property type="evidence" value="ECO:0007669"/>
    <property type="project" value="UniProtKB-UniRule"/>
</dbReference>
<keyword evidence="4 8" id="KW-0547">Nucleotide-binding</keyword>
<evidence type="ECO:0000256" key="4">
    <source>
        <dbReference type="ARBA" id="ARBA00022741"/>
    </source>
</evidence>
<comment type="function">
    <text evidence="8">Regulatory subunit of the poly(A)-nuclease (PAN) deadenylation complex, one of two cytoplasmic mRNA deadenylases involved in mRNA turnover. PAN specifically shortens poly(A) tails of RNA and the activity is stimulated by poly(A)-binding protein PAB1. PAN deadenylation is followed by rapid degradation of the shortened mRNA tails by the CCR4-NOT complex. Deadenylated mRNAs are then degraded by two alternative mechanisms, namely exosome-mediated 3'-5' exonucleolytic degradation, or deadenlyation-dependent mRNA decaping and subsequent 5'-3' exonucleolytic degradation by XRN1. May also be involved in post-transcriptional maturation of mRNA poly(A) tails. PAN3 acts as a positive regulator for PAN activity, recruiting the catalytic subunit PAN2 to mRNA via its interaction with RNA and with PAB1.</text>
</comment>
<evidence type="ECO:0000256" key="7">
    <source>
        <dbReference type="ARBA" id="ARBA00023054"/>
    </source>
</evidence>
<feature type="binding site" evidence="8">
    <location>
        <position position="537"/>
    </location>
    <ligand>
        <name>ATP</name>
        <dbReference type="ChEBI" id="CHEBI:30616"/>
    </ligand>
</feature>
<feature type="coiled-coil region" evidence="8">
    <location>
        <begin position="747"/>
        <end position="785"/>
    </location>
</feature>
<feature type="compositionally biased region" description="Basic and acidic residues" evidence="9">
    <location>
        <begin position="144"/>
        <end position="161"/>
    </location>
</feature>
<dbReference type="SUPFAM" id="SSF56112">
    <property type="entry name" value="Protein kinase-like (PK-like)"/>
    <property type="match status" value="1"/>
</dbReference>
<evidence type="ECO:0000256" key="3">
    <source>
        <dbReference type="ARBA" id="ARBA00022664"/>
    </source>
</evidence>
<dbReference type="InterPro" id="IPR011009">
    <property type="entry name" value="Kinase-like_dom_sf"/>
</dbReference>
<feature type="region of interest" description="Disordered" evidence="9">
    <location>
        <begin position="205"/>
        <end position="244"/>
    </location>
</feature>
<evidence type="ECO:0000313" key="11">
    <source>
        <dbReference type="EMBL" id="KAI1865166.1"/>
    </source>
</evidence>
<keyword evidence="2 8" id="KW-0963">Cytoplasm</keyword>
<comment type="subunit">
    <text evidence="8">Homodimer. Forms a heterotrimer with a catalytic subunit PAN2 to form the poly(A)-nuclease (PAN) deadenylation complex. Interacts (via PAM-2 motif) with poly(A)-binding protein PAB1 (via PABC domain), conferring substrate specificity of the enzyme complex.</text>
</comment>
<evidence type="ECO:0000256" key="8">
    <source>
        <dbReference type="HAMAP-Rule" id="MF_03181"/>
    </source>
</evidence>
<keyword evidence="12" id="KW-1185">Reference proteome</keyword>
<comment type="domain">
    <text evidence="8">Contains a pseudokinase domain. The protein kinase domain is predicted to be catalytically inactive because some of the residues important for catalytic activity are substituted and it lacks the equivalent of the binding site for a peptide substrate. However, it has retained an ATP-binding site and ATP-binding is required for mRNA degradation, stimulating the activity of the PAN2 nuclease in vitro. The nucleotide-binding site is juxtaposed to the RNase active site of PAN2 in the complex and may actually bind nucleosides of a poly(A) RNA rather than ATP, feeding the poly(A)-tail to the active site of the deadenylase and thus increasing the efficiency with which this distributive enzyme degrades oligo(A) RNAs.</text>
</comment>
<evidence type="ECO:0000259" key="10">
    <source>
        <dbReference type="Pfam" id="PF18101"/>
    </source>
</evidence>
<evidence type="ECO:0000256" key="2">
    <source>
        <dbReference type="ARBA" id="ARBA00022490"/>
    </source>
</evidence>
<name>A0A9P9WIN6_9PEZI</name>
<comment type="domain">
    <text evidence="8">The pseudokinase domain, the coiled-coil (CC), and C-terminal knob domain (CK) form a structural unit (PKC) that forms an extensive high-affinity interaction surface for PAN2.</text>
</comment>
<keyword evidence="3 8" id="KW-0507">mRNA processing</keyword>
<dbReference type="GO" id="GO:0006397">
    <property type="term" value="P:mRNA processing"/>
    <property type="evidence" value="ECO:0007669"/>
    <property type="project" value="UniProtKB-KW"/>
</dbReference>
<dbReference type="GO" id="GO:0000289">
    <property type="term" value="P:nuclear-transcribed mRNA poly(A) tail shortening"/>
    <property type="evidence" value="ECO:0007669"/>
    <property type="project" value="UniProtKB-UniRule"/>
</dbReference>
<keyword evidence="5" id="KW-0863">Zinc-finger</keyword>
<dbReference type="InterPro" id="IPR030844">
    <property type="entry name" value="PAN3"/>
</dbReference>
<feature type="binding site" evidence="8">
    <location>
        <begin position="644"/>
        <end position="645"/>
    </location>
    <ligand>
        <name>ATP</name>
        <dbReference type="ChEBI" id="CHEBI:30616"/>
    </ligand>
</feature>
<dbReference type="Proteomes" id="UP000829685">
    <property type="component" value="Unassembled WGS sequence"/>
</dbReference>
<accession>A0A9P9WIN6</accession>
<dbReference type="GO" id="GO:0008270">
    <property type="term" value="F:zinc ion binding"/>
    <property type="evidence" value="ECO:0007669"/>
    <property type="project" value="UniProtKB-KW"/>
</dbReference>
<comment type="domain">
    <text evidence="8">The N-terminal zinc finger binds to poly(A) RNA.</text>
</comment>
<reference evidence="11" key="1">
    <citation type="submission" date="2021-03" db="EMBL/GenBank/DDBJ databases">
        <title>Revisited historic fungal species revealed as producer of novel bioactive compounds through whole genome sequencing and comparative genomics.</title>
        <authorList>
            <person name="Vignolle G.A."/>
            <person name="Hochenegger N."/>
            <person name="Mach R.L."/>
            <person name="Mach-Aigner A.R."/>
            <person name="Javad Rahimi M."/>
            <person name="Salim K.A."/>
            <person name="Chan C.M."/>
            <person name="Lim L.B.L."/>
            <person name="Cai F."/>
            <person name="Druzhinina I.S."/>
            <person name="U'Ren J.M."/>
            <person name="Derntl C."/>
        </authorList>
    </citation>
    <scope>NUCLEOTIDE SEQUENCE</scope>
    <source>
        <strain evidence="11">TUCIM 5799</strain>
    </source>
</reference>